<feature type="domain" description="Flagellar Assembly Protein A N-terminal region" evidence="3">
    <location>
        <begin position="152"/>
        <end position="324"/>
    </location>
</feature>
<feature type="coiled-coil region" evidence="1">
    <location>
        <begin position="532"/>
        <end position="559"/>
    </location>
</feature>
<dbReference type="AlphaFoldDB" id="A0AA97DD00"/>
<dbReference type="InterPro" id="IPR046866">
    <property type="entry name" value="FapA_N"/>
</dbReference>
<feature type="region of interest" description="Disordered" evidence="2">
    <location>
        <begin position="27"/>
        <end position="70"/>
    </location>
</feature>
<dbReference type="PANTHER" id="PTHR38032:SF1">
    <property type="entry name" value="RNA-BINDING PROTEIN KHPB N-TERMINAL DOMAIN-CONTAINING PROTEIN"/>
    <property type="match status" value="1"/>
</dbReference>
<dbReference type="PANTHER" id="PTHR38032">
    <property type="entry name" value="POLYMERASE-RELATED"/>
    <property type="match status" value="1"/>
</dbReference>
<keyword evidence="5" id="KW-1185">Reference proteome</keyword>
<sequence length="600" mass="65614">MKQKTERDKEEKSESLLLSLYQKFVKRRDSAKTEETDQPEEQSAQERAQPPDLGEPPADSETKQTAEIPTYDASQMTVTLLSLQKFYGLWAQENSTPVRDPSCGRYIGNLPPPWDDETTDLLKKLDTEAEGILKATESTENVTPRPKIDGRVEVAVSKDGLRAWIFVFPPLFGGTPASAEAASAALKAAGVTTGVDEETVAQAVQERAYMRLFLAAAGTPPVNGEDGRIEEVIPHTVGTPYMQSDKDVIDYKNLNWLVHVEEKQLICRVVLPTPGKSGLSVQGKEISCTPGKKPDLPIGANTQLSEDGTEITAKVEGQIFYENNRYKVMDVIQIQGDVDLSTGNINVKGNVFVQGNVRDSFIVRATGDINIAGSVGMATVEAGGNIFVRNGINGNEQGTLRAGGEIKCRYIESAKVYAAGNLYADSIANSTVVCGSSVLAESGHGVIIGGSITAMEGIRAKEVGNERGQVTRLSLECTPEFLELRKSVTKEFQEIQSKIETAQQQTDVLKKGEKDPKIQAALKDIHFRLSIFLVKQEKLKKLMNEIEEKEEKLDMAQIRVVTMYPTVAARINGVSHIFNKEATNCLIFRSGTDLELGRTS</sequence>
<evidence type="ECO:0000313" key="4">
    <source>
        <dbReference type="EMBL" id="WOC33250.1"/>
    </source>
</evidence>
<accession>A0AA97DD00</accession>
<dbReference type="KEGG" id="carl:PXC00_05095"/>
<dbReference type="RefSeq" id="WP_275845516.1">
    <property type="nucleotide sequence ID" value="NZ_CP135996.1"/>
</dbReference>
<dbReference type="Pfam" id="PF03961">
    <property type="entry name" value="FapA"/>
    <property type="match status" value="1"/>
</dbReference>
<evidence type="ECO:0000313" key="5">
    <source>
        <dbReference type="Proteomes" id="UP001300604"/>
    </source>
</evidence>
<dbReference type="EMBL" id="CP135996">
    <property type="protein sequence ID" value="WOC33250.1"/>
    <property type="molecule type" value="Genomic_DNA"/>
</dbReference>
<reference evidence="4 5" key="2">
    <citation type="submission" date="2024-06" db="EMBL/GenBank/DDBJ databases">
        <title>Caproicibacterium argilliputei sp. nov, a novel caproic acid producing anaerobic bacterium isolated from pit mud.</title>
        <authorList>
            <person name="Xia S."/>
        </authorList>
    </citation>
    <scope>NUCLEOTIDE SEQUENCE [LARGE SCALE GENOMIC DNA]</scope>
    <source>
        <strain evidence="4 5">ZCY20-5</strain>
    </source>
</reference>
<evidence type="ECO:0000256" key="1">
    <source>
        <dbReference type="SAM" id="Coils"/>
    </source>
</evidence>
<name>A0AA97DD00_9FIRM</name>
<evidence type="ECO:0000256" key="2">
    <source>
        <dbReference type="SAM" id="MobiDB-lite"/>
    </source>
</evidence>
<protein>
    <submittedName>
        <fullName evidence="4">FapA family protein</fullName>
    </submittedName>
</protein>
<reference evidence="5" key="3">
    <citation type="submission" date="2024-06" db="EMBL/GenBank/DDBJ databases">
        <authorList>
            <person name="Zeng C."/>
        </authorList>
    </citation>
    <scope>NUCLEOTIDE SEQUENCE [LARGE SCALE GENOMIC DNA]</scope>
    <source>
        <strain evidence="5">ZCY20-5</strain>
    </source>
</reference>
<organism evidence="4 5">
    <name type="scientific">Caproicibacterium argilliputei</name>
    <dbReference type="NCBI Taxonomy" id="3030016"/>
    <lineage>
        <taxon>Bacteria</taxon>
        <taxon>Bacillati</taxon>
        <taxon>Bacillota</taxon>
        <taxon>Clostridia</taxon>
        <taxon>Eubacteriales</taxon>
        <taxon>Oscillospiraceae</taxon>
        <taxon>Caproicibacterium</taxon>
    </lineage>
</organism>
<dbReference type="Proteomes" id="UP001300604">
    <property type="component" value="Chromosome"/>
</dbReference>
<gene>
    <name evidence="4" type="ORF">PXC00_05095</name>
</gene>
<evidence type="ECO:0000259" key="3">
    <source>
        <dbReference type="Pfam" id="PF20250"/>
    </source>
</evidence>
<keyword evidence="1" id="KW-0175">Coiled coil</keyword>
<reference evidence="5" key="1">
    <citation type="submission" date="2024-06" db="EMBL/GenBank/DDBJ databases">
        <title>Caproicibacterium argilliputei sp. nov, a novel caproic acid producing anaerobic bacterium isolated from pit mud.</title>
        <authorList>
            <person name="Zeng C."/>
        </authorList>
    </citation>
    <scope>NUCLEOTIDE SEQUENCE [LARGE SCALE GENOMIC DNA]</scope>
    <source>
        <strain evidence="5">ZCY20-5</strain>
    </source>
</reference>
<proteinExistence type="predicted"/>
<dbReference type="InterPro" id="IPR005646">
    <property type="entry name" value="FapA"/>
</dbReference>
<dbReference type="Pfam" id="PF20250">
    <property type="entry name" value="FapA_N"/>
    <property type="match status" value="1"/>
</dbReference>
<dbReference type="InterPro" id="IPR046865">
    <property type="entry name" value="FapA_b_solenoid"/>
</dbReference>